<dbReference type="EMBL" id="LM676425">
    <property type="protein sequence ID" value="CEP26905.1"/>
    <property type="molecule type" value="Genomic_DNA"/>
</dbReference>
<evidence type="ECO:0000313" key="1">
    <source>
        <dbReference type="EMBL" id="CEP26905.1"/>
    </source>
</evidence>
<dbReference type="KEGG" id="pfre:RM25_1122"/>
<dbReference type="AlphaFoldDB" id="A0A068VSG3"/>
<sequence>MGHHRPSKHLRAARPLNVGAMRTAVQKYDGRWIVQQIVAGRSVKEYRCPECNRMIPAGTAHVVAWLETPPIGAISPVEFRHHFHTSCWNRRP</sequence>
<proteinExistence type="predicted"/>
<organism evidence="1">
    <name type="scientific">Propionibacterium freudenreichii subsp. freudenreichii</name>
    <dbReference type="NCBI Taxonomy" id="66712"/>
    <lineage>
        <taxon>Bacteria</taxon>
        <taxon>Bacillati</taxon>
        <taxon>Actinomycetota</taxon>
        <taxon>Actinomycetes</taxon>
        <taxon>Propionibacteriales</taxon>
        <taxon>Propionibacteriaceae</taxon>
        <taxon>Propionibacterium</taxon>
    </lineage>
</organism>
<dbReference type="PATRIC" id="fig|66712.6.peg.1151"/>
<evidence type="ECO:0008006" key="2">
    <source>
        <dbReference type="Google" id="ProtNLM"/>
    </source>
</evidence>
<reference evidence="1" key="1">
    <citation type="submission" date="2014-08" db="EMBL/GenBank/DDBJ databases">
        <authorList>
            <person name="Falentin Helene"/>
        </authorList>
    </citation>
    <scope>NUCLEOTIDE SEQUENCE</scope>
</reference>
<protein>
    <recommendedName>
        <fullName evidence="2">ATP/GTP-binding protein</fullName>
    </recommendedName>
</protein>
<gene>
    <name evidence="1" type="ORF">PFCIRM138_10540</name>
</gene>
<dbReference type="RefSeq" id="WP_013160958.1">
    <property type="nucleotide sequence ID" value="NZ_CP010341.1"/>
</dbReference>
<accession>A0A068VSG3</accession>
<name>A0A068VSG3_PROFF</name>